<keyword evidence="5" id="KW-1185">Reference proteome</keyword>
<feature type="region of interest" description="Disordered" evidence="1">
    <location>
        <begin position="563"/>
        <end position="588"/>
    </location>
</feature>
<dbReference type="InterPro" id="IPR000719">
    <property type="entry name" value="Prot_kinase_dom"/>
</dbReference>
<dbReference type="InterPro" id="IPR036181">
    <property type="entry name" value="MIT_dom_sf"/>
</dbReference>
<dbReference type="PANTHER" id="PTHR15508:SF2">
    <property type="entry name" value="RIBOSOMAL PROTEIN S6 KINASE DELTA-1"/>
    <property type="match status" value="1"/>
</dbReference>
<dbReference type="FunFam" id="3.30.1520.10:FF:000017">
    <property type="entry name" value="ribosomal protein S6 kinase delta-1 isoform X1"/>
    <property type="match status" value="1"/>
</dbReference>
<comment type="caution">
    <text evidence="4">The sequence shown here is derived from an EMBL/GenBank/DDBJ whole genome shotgun (WGS) entry which is preliminary data.</text>
</comment>
<dbReference type="Gene3D" id="1.20.58.80">
    <property type="entry name" value="Phosphotransferase system, lactose/cellobiose-type IIA subunit"/>
    <property type="match status" value="1"/>
</dbReference>
<dbReference type="SMART" id="SM00220">
    <property type="entry name" value="S_TKc"/>
    <property type="match status" value="1"/>
</dbReference>
<evidence type="ECO:0000256" key="1">
    <source>
        <dbReference type="SAM" id="MobiDB-lite"/>
    </source>
</evidence>
<feature type="compositionally biased region" description="Polar residues" evidence="1">
    <location>
        <begin position="734"/>
        <end position="743"/>
    </location>
</feature>
<dbReference type="Gene3D" id="3.30.1520.10">
    <property type="entry name" value="Phox-like domain"/>
    <property type="match status" value="1"/>
</dbReference>
<dbReference type="Gene3D" id="1.10.510.10">
    <property type="entry name" value="Transferase(Phosphotransferase) domain 1"/>
    <property type="match status" value="1"/>
</dbReference>
<dbReference type="InterPro" id="IPR036871">
    <property type="entry name" value="PX_dom_sf"/>
</dbReference>
<accession>A0A5A9NIC0</accession>
<dbReference type="InterPro" id="IPR011009">
    <property type="entry name" value="Kinase-like_dom_sf"/>
</dbReference>
<feature type="compositionally biased region" description="Polar residues" evidence="1">
    <location>
        <begin position="568"/>
        <end position="586"/>
    </location>
</feature>
<dbReference type="InterPro" id="IPR007330">
    <property type="entry name" value="MIT_dom"/>
</dbReference>
<evidence type="ECO:0000259" key="2">
    <source>
        <dbReference type="PROSITE" id="PS50011"/>
    </source>
</evidence>
<organism evidence="4 5">
    <name type="scientific">Triplophysa tibetana</name>
    <dbReference type="NCBI Taxonomy" id="1572043"/>
    <lineage>
        <taxon>Eukaryota</taxon>
        <taxon>Metazoa</taxon>
        <taxon>Chordata</taxon>
        <taxon>Craniata</taxon>
        <taxon>Vertebrata</taxon>
        <taxon>Euteleostomi</taxon>
        <taxon>Actinopterygii</taxon>
        <taxon>Neopterygii</taxon>
        <taxon>Teleostei</taxon>
        <taxon>Ostariophysi</taxon>
        <taxon>Cypriniformes</taxon>
        <taxon>Nemacheilidae</taxon>
        <taxon>Triplophysa</taxon>
    </lineage>
</organism>
<dbReference type="InterPro" id="IPR001683">
    <property type="entry name" value="PX_dom"/>
</dbReference>
<dbReference type="GO" id="GO:0005769">
    <property type="term" value="C:early endosome"/>
    <property type="evidence" value="ECO:0007669"/>
    <property type="project" value="TreeGrafter"/>
</dbReference>
<dbReference type="GO" id="GO:0005524">
    <property type="term" value="F:ATP binding"/>
    <property type="evidence" value="ECO:0007669"/>
    <property type="project" value="InterPro"/>
</dbReference>
<gene>
    <name evidence="4" type="ORF">E1301_Tti017391</name>
</gene>
<evidence type="ECO:0000313" key="4">
    <source>
        <dbReference type="EMBL" id="KAA0708955.1"/>
    </source>
</evidence>
<dbReference type="SUPFAM" id="SSF64268">
    <property type="entry name" value="PX domain"/>
    <property type="match status" value="1"/>
</dbReference>
<dbReference type="Pfam" id="PF04212">
    <property type="entry name" value="MIT"/>
    <property type="match status" value="1"/>
</dbReference>
<evidence type="ECO:0000313" key="5">
    <source>
        <dbReference type="Proteomes" id="UP000324632"/>
    </source>
</evidence>
<reference evidence="4 5" key="1">
    <citation type="journal article" date="2019" name="Mol. Ecol. Resour.">
        <title>Chromosome-level genome assembly of Triplophysa tibetana, a fish adapted to the harsh high-altitude environment of the Tibetan Plateau.</title>
        <authorList>
            <person name="Yang X."/>
            <person name="Liu H."/>
            <person name="Ma Z."/>
            <person name="Zou Y."/>
            <person name="Zou M."/>
            <person name="Mao Y."/>
            <person name="Li X."/>
            <person name="Wang H."/>
            <person name="Chen T."/>
            <person name="Wang W."/>
            <person name="Yang R."/>
        </authorList>
    </citation>
    <scope>NUCLEOTIDE SEQUENCE [LARGE SCALE GENOMIC DNA]</scope>
    <source>
        <strain evidence="4">TTIB1903HZAU</strain>
        <tissue evidence="4">Muscle</tissue>
    </source>
</reference>
<keyword evidence="4" id="KW-0808">Transferase</keyword>
<dbReference type="PANTHER" id="PTHR15508">
    <property type="entry name" value="RIBOSOMAL PROTEIN S6 KINASE"/>
    <property type="match status" value="1"/>
</dbReference>
<dbReference type="Pfam" id="PF00787">
    <property type="entry name" value="PX"/>
    <property type="match status" value="1"/>
</dbReference>
<dbReference type="FunFam" id="1.20.58.80:FF:000005">
    <property type="entry name" value="ribosomal protein S6 kinase delta-1 isoform X1"/>
    <property type="match status" value="1"/>
</dbReference>
<dbReference type="PROSITE" id="PS50011">
    <property type="entry name" value="PROTEIN_KINASE_DOM"/>
    <property type="match status" value="1"/>
</dbReference>
<feature type="compositionally biased region" description="Acidic residues" evidence="1">
    <location>
        <begin position="765"/>
        <end position="774"/>
    </location>
</feature>
<dbReference type="EMBL" id="SOYY01000018">
    <property type="protein sequence ID" value="KAA0708955.1"/>
    <property type="molecule type" value="Genomic_DNA"/>
</dbReference>
<feature type="compositionally biased region" description="Basic and acidic residues" evidence="1">
    <location>
        <begin position="465"/>
        <end position="478"/>
    </location>
</feature>
<feature type="domain" description="PX" evidence="3">
    <location>
        <begin position="7"/>
        <end position="131"/>
    </location>
</feature>
<feature type="compositionally biased region" description="Acidic residues" evidence="1">
    <location>
        <begin position="610"/>
        <end position="622"/>
    </location>
</feature>
<dbReference type="Pfam" id="PF00069">
    <property type="entry name" value="Pkinase"/>
    <property type="match status" value="1"/>
</dbReference>
<dbReference type="Proteomes" id="UP000324632">
    <property type="component" value="Chromosome 18"/>
</dbReference>
<protein>
    <submittedName>
        <fullName evidence="4">Ribosomal protein S6 kinase delta-1</fullName>
    </submittedName>
</protein>
<feature type="compositionally biased region" description="Basic and acidic residues" evidence="1">
    <location>
        <begin position="754"/>
        <end position="764"/>
    </location>
</feature>
<evidence type="ECO:0000259" key="3">
    <source>
        <dbReference type="PROSITE" id="PS50195"/>
    </source>
</evidence>
<sequence>MISERDTGELARFYTVTDPTTHRKGYTVYKVTARIISRKNPDEVQEITVWKRYSDFKKLHRDLWQIHKNHSGQSDLFPPFAKAKVFGRFDDSVIEERRQCSEDLLQFSANIPALYGSQYIQDFFKGGEVQDCSELIGPAEPFFDYLADSLSVGSAEGVSSDSQLSCRAVDSDSAEAAVDADSLTAVDDGMPSSSVSPKHLAARSSPFAIPHSVTSQNGVGVESVRTGGALTFAPSLRNFTGRTDYLEEASEQITLAVEKEVEQEFAAAFSYYHKGVDLLLQGVQGEASPSRREAVKRKTAEYLMRAELISTHLKDSMGQSSTQSRGMGPQCCGVSWSEQTHTEELKHYRVLGIIDKVLLVMDKRTQETFILKGLRKSNECGRVKKTVIPRYVPNMVGLEKCIISEDSIFLLLHYAEGGKLWSHICKYLHNNSPDNSFDIPFIQKPYTTVVCSAPSPVPTASSDADSQRGEDTEPRLPRMSDLSLGECRPVARQPDSDGTSEEECTNSYLTLCNEYEQEKVEPDAAEEAEEVTAVTPELNRTCSMMSTGSLCSPISEQELRFFTEEEQSTGSADQSTRSPDCPNQSAPMDLFRIDSKDSEDVCKAIHSEPDVEVSEEPTEENASDFWRPEDVQGSSELVPVISFKEAIQEDTTDNCIVDEAQPPDLLVNLPATGGVTTHTSEEGILTADGALAIGSKPSPTFGRPDVLQWGEDAESDMSVDAVHLGPSEKPFTESDMNTLSSIKASDGPDSAALRPHEDSDKHEDDESGPEEISAEEDRKVYRLFRELDELAEVALNTRIPEALVRSWAADMVVALDALHQEGIICRDLNPSNILLNHKGHVELTYFCSWNDVEESCDPDAVSKLYCAPEVGGIGEETAACDWWSLGALLFELIVGKSLYHCHPAGISRHSILNIPEFVSDEARCLLEQLLQCNPLERLGSGVAGVEDIKSHPFFSQINLPS</sequence>
<proteinExistence type="predicted"/>
<dbReference type="AlphaFoldDB" id="A0A5A9NIC0"/>
<feature type="region of interest" description="Disordered" evidence="1">
    <location>
        <begin position="723"/>
        <end position="775"/>
    </location>
</feature>
<dbReference type="SUPFAM" id="SSF116846">
    <property type="entry name" value="MIT domain"/>
    <property type="match status" value="1"/>
</dbReference>
<dbReference type="SMART" id="SM00745">
    <property type="entry name" value="MIT"/>
    <property type="match status" value="1"/>
</dbReference>
<dbReference type="GO" id="GO:0004672">
    <property type="term" value="F:protein kinase activity"/>
    <property type="evidence" value="ECO:0007669"/>
    <property type="project" value="InterPro"/>
</dbReference>
<feature type="domain" description="Protein kinase" evidence="2">
    <location>
        <begin position="685"/>
        <end position="954"/>
    </location>
</feature>
<dbReference type="GO" id="GO:0035091">
    <property type="term" value="F:phosphatidylinositol binding"/>
    <property type="evidence" value="ECO:0007669"/>
    <property type="project" value="InterPro"/>
</dbReference>
<dbReference type="InterPro" id="IPR051866">
    <property type="entry name" value="Intracell_Sig-Traffick_Protein"/>
</dbReference>
<dbReference type="SMART" id="SM00312">
    <property type="entry name" value="PX"/>
    <property type="match status" value="1"/>
</dbReference>
<feature type="region of interest" description="Disordered" evidence="1">
    <location>
        <begin position="605"/>
        <end position="631"/>
    </location>
</feature>
<dbReference type="CDD" id="cd02677">
    <property type="entry name" value="MIT_SNX15"/>
    <property type="match status" value="1"/>
</dbReference>
<dbReference type="PROSITE" id="PS50195">
    <property type="entry name" value="PX"/>
    <property type="match status" value="1"/>
</dbReference>
<name>A0A5A9NIC0_9TELE</name>
<feature type="region of interest" description="Disordered" evidence="1">
    <location>
        <begin position="453"/>
        <end position="480"/>
    </location>
</feature>
<keyword evidence="4" id="KW-0418">Kinase</keyword>
<dbReference type="SUPFAM" id="SSF56112">
    <property type="entry name" value="Protein kinase-like (PK-like)"/>
    <property type="match status" value="1"/>
</dbReference>